<evidence type="ECO:0000259" key="14">
    <source>
        <dbReference type="Pfam" id="PF26217"/>
    </source>
</evidence>
<dbReference type="Pfam" id="PF26217">
    <property type="entry name" value="GDPGP1_N"/>
    <property type="match status" value="1"/>
</dbReference>
<dbReference type="GO" id="GO:0005085">
    <property type="term" value="F:guanyl-nucleotide exchange factor activity"/>
    <property type="evidence" value="ECO:0007669"/>
    <property type="project" value="UniProtKB-KW"/>
</dbReference>
<dbReference type="PANTHER" id="PTHR20884:SF8">
    <property type="entry name" value="GDP-D-GLUCOSE PHOSPHORYLASE 1"/>
    <property type="match status" value="1"/>
</dbReference>
<dbReference type="PANTHER" id="PTHR20884">
    <property type="entry name" value="GDP-D-GLUCOSE PHOSPHORYLASE 1"/>
    <property type="match status" value="1"/>
</dbReference>
<keyword evidence="7" id="KW-0963">Cytoplasm</keyword>
<organism evidence="15 16">
    <name type="scientific">Daphnia magna</name>
    <dbReference type="NCBI Taxonomy" id="35525"/>
    <lineage>
        <taxon>Eukaryota</taxon>
        <taxon>Metazoa</taxon>
        <taxon>Ecdysozoa</taxon>
        <taxon>Arthropoda</taxon>
        <taxon>Crustacea</taxon>
        <taxon>Branchiopoda</taxon>
        <taxon>Diplostraca</taxon>
        <taxon>Cladocera</taxon>
        <taxon>Anomopoda</taxon>
        <taxon>Daphniidae</taxon>
        <taxon>Daphnia</taxon>
    </lineage>
</organism>
<dbReference type="AlphaFoldDB" id="A0A164VHI1"/>
<dbReference type="GO" id="GO:0080048">
    <property type="term" value="F:GDP-D-glucose phosphorylase activity"/>
    <property type="evidence" value="ECO:0007669"/>
    <property type="project" value="UniProtKB-EC"/>
</dbReference>
<evidence type="ECO:0000256" key="8">
    <source>
        <dbReference type="ARBA" id="ARBA00022658"/>
    </source>
</evidence>
<protein>
    <recommendedName>
        <fullName evidence="6">GDP-D-glucose phosphorylase 1</fullName>
        <ecNumber evidence="5">2.7.7.78</ecNumber>
    </recommendedName>
</protein>
<evidence type="ECO:0000256" key="7">
    <source>
        <dbReference type="ARBA" id="ARBA00022490"/>
    </source>
</evidence>
<proteinExistence type="inferred from homology"/>
<comment type="caution">
    <text evidence="15">The sequence shown here is derived from an EMBL/GenBank/DDBJ whole genome shotgun (WGS) entry which is preliminary data.</text>
</comment>
<dbReference type="Proteomes" id="UP000076858">
    <property type="component" value="Unassembled WGS sequence"/>
</dbReference>
<dbReference type="GO" id="GO:0006006">
    <property type="term" value="P:glucose metabolic process"/>
    <property type="evidence" value="ECO:0007669"/>
    <property type="project" value="TreeGrafter"/>
</dbReference>
<evidence type="ECO:0000256" key="4">
    <source>
        <dbReference type="ARBA" id="ARBA00006451"/>
    </source>
</evidence>
<dbReference type="Pfam" id="PF26216">
    <property type="entry name" value="GDPGP1_C"/>
    <property type="match status" value="1"/>
</dbReference>
<comment type="function">
    <text evidence="2">Specific and highly efficient GDP-D-glucose phosphorylase regulating the levels of GDP-D-glucose in cells.</text>
</comment>
<name>A0A164VHI1_9CRUS</name>
<dbReference type="InterPro" id="IPR058866">
    <property type="entry name" value="GDPGP1_N"/>
</dbReference>
<evidence type="ECO:0000313" key="16">
    <source>
        <dbReference type="Proteomes" id="UP000076858"/>
    </source>
</evidence>
<gene>
    <name evidence="15" type="ORF">APZ42_022425</name>
</gene>
<keyword evidence="10" id="KW-0548">Nucleotidyltransferase</keyword>
<dbReference type="GO" id="GO:0005737">
    <property type="term" value="C:cytoplasm"/>
    <property type="evidence" value="ECO:0007669"/>
    <property type="project" value="UniProtKB-SubCell"/>
</dbReference>
<dbReference type="GO" id="GO:0000166">
    <property type="term" value="F:nucleotide binding"/>
    <property type="evidence" value="ECO:0007669"/>
    <property type="project" value="UniProtKB-KW"/>
</dbReference>
<dbReference type="EC" id="2.7.7.78" evidence="5"/>
<dbReference type="InterPro" id="IPR058865">
    <property type="entry name" value="GDPGP1_C"/>
</dbReference>
<sequence>MVMGCLTHGALVLSVPAPSSVNRQHSEFDRILQCRWKEAADAGVCFYRLNRLQNKTIPGQYRFVAQYNPEKSKPGWRRPSQNLRKVNQAFDPLQFNFNQIHGREVVMGPGELLLDSDDEIDTFLIINLSPLEFGSCLLVPKVSQNIPQRMTLNGLELLLTTVLRSADPRLKAGFSSPGGCASINHQHYHLYYLQEQLYLETAPVEHIAGPCFALKDYPAKGFAFQLDNDPTQLARHVFTLADYMRQNEIAHNMFITRGTRFEGSSSDDDVHCEIIYDTLRVFLWAREPAFGAKKDYGGMNPALCELAGHLLMTDHEEYETMTERMVSNILDNLTASLFQRLLPKIPQLLHDSCRDSS</sequence>
<evidence type="ECO:0000256" key="11">
    <source>
        <dbReference type="ARBA" id="ARBA00022741"/>
    </source>
</evidence>
<evidence type="ECO:0000256" key="1">
    <source>
        <dbReference type="ARBA" id="ARBA00000063"/>
    </source>
</evidence>
<dbReference type="InterPro" id="IPR026506">
    <property type="entry name" value="GDPGP"/>
</dbReference>
<keyword evidence="16" id="KW-1185">Reference proteome</keyword>
<accession>A0A164VHI1</accession>
<evidence type="ECO:0000256" key="6">
    <source>
        <dbReference type="ARBA" id="ARBA00018857"/>
    </source>
</evidence>
<evidence type="ECO:0000256" key="3">
    <source>
        <dbReference type="ARBA" id="ARBA00004496"/>
    </source>
</evidence>
<dbReference type="EMBL" id="LRGB01001361">
    <property type="protein sequence ID" value="KZS12327.1"/>
    <property type="molecule type" value="Genomic_DNA"/>
</dbReference>
<comment type="subcellular location">
    <subcellularLocation>
        <location evidence="3">Cytoplasm</location>
    </subcellularLocation>
</comment>
<dbReference type="GO" id="GO:0016787">
    <property type="term" value="F:hydrolase activity"/>
    <property type="evidence" value="ECO:0007669"/>
    <property type="project" value="UniProtKB-KW"/>
</dbReference>
<dbReference type="STRING" id="35525.A0A164VHI1"/>
<evidence type="ECO:0000313" key="15">
    <source>
        <dbReference type="EMBL" id="KZS12327.1"/>
    </source>
</evidence>
<evidence type="ECO:0000256" key="9">
    <source>
        <dbReference type="ARBA" id="ARBA00022679"/>
    </source>
</evidence>
<feature type="domain" description="GDPGP1-like N-terminal" evidence="14">
    <location>
        <begin position="27"/>
        <end position="191"/>
    </location>
</feature>
<comment type="similarity">
    <text evidence="4">Belongs to the GDPGP1 family.</text>
</comment>
<keyword evidence="8" id="KW-0344">Guanine-nucleotide releasing factor</keyword>
<reference evidence="15 16" key="1">
    <citation type="submission" date="2016-03" db="EMBL/GenBank/DDBJ databases">
        <title>EvidentialGene: Evidence-directed Construction of Genes on Genomes.</title>
        <authorList>
            <person name="Gilbert D.G."/>
            <person name="Choi J.-H."/>
            <person name="Mockaitis K."/>
            <person name="Colbourne J."/>
            <person name="Pfrender M."/>
        </authorList>
    </citation>
    <scope>NUCLEOTIDE SEQUENCE [LARGE SCALE GENOMIC DNA]</scope>
    <source>
        <strain evidence="15 16">Xinb3</strain>
        <tissue evidence="15">Complete organism</tissue>
    </source>
</reference>
<keyword evidence="11" id="KW-0547">Nucleotide-binding</keyword>
<evidence type="ECO:0000256" key="10">
    <source>
        <dbReference type="ARBA" id="ARBA00022695"/>
    </source>
</evidence>
<comment type="catalytic activity">
    <reaction evidence="1">
        <text>GDP-alpha-D-glucose + phosphate = alpha-D-glucose 1-phosphate + GDP + H(+)</text>
        <dbReference type="Rhea" id="RHEA:30387"/>
        <dbReference type="ChEBI" id="CHEBI:15378"/>
        <dbReference type="ChEBI" id="CHEBI:43474"/>
        <dbReference type="ChEBI" id="CHEBI:58189"/>
        <dbReference type="ChEBI" id="CHEBI:58601"/>
        <dbReference type="ChEBI" id="CHEBI:62230"/>
        <dbReference type="EC" id="2.7.7.78"/>
    </reaction>
</comment>
<keyword evidence="9" id="KW-0808">Transferase</keyword>
<keyword evidence="12" id="KW-0378">Hydrolase</keyword>
<dbReference type="OrthoDB" id="417175at2759"/>
<evidence type="ECO:0000256" key="12">
    <source>
        <dbReference type="ARBA" id="ARBA00022801"/>
    </source>
</evidence>
<evidence type="ECO:0000256" key="5">
    <source>
        <dbReference type="ARBA" id="ARBA00012507"/>
    </source>
</evidence>
<evidence type="ECO:0000256" key="2">
    <source>
        <dbReference type="ARBA" id="ARBA00003049"/>
    </source>
</evidence>
<evidence type="ECO:0000259" key="13">
    <source>
        <dbReference type="Pfam" id="PF26216"/>
    </source>
</evidence>
<feature type="domain" description="GDPGP1-like C-terminal" evidence="13">
    <location>
        <begin position="212"/>
        <end position="335"/>
    </location>
</feature>